<gene>
    <name evidence="1" type="ORF">ATANTOWER_007516</name>
</gene>
<keyword evidence="2" id="KW-1185">Reference proteome</keyword>
<name>A0ABU7A9W2_9TELE</name>
<dbReference type="Proteomes" id="UP001345963">
    <property type="component" value="Unassembled WGS sequence"/>
</dbReference>
<dbReference type="EMBL" id="JAHUTI010010023">
    <property type="protein sequence ID" value="MED6234906.1"/>
    <property type="molecule type" value="Genomic_DNA"/>
</dbReference>
<organism evidence="1 2">
    <name type="scientific">Ataeniobius toweri</name>
    <dbReference type="NCBI Taxonomy" id="208326"/>
    <lineage>
        <taxon>Eukaryota</taxon>
        <taxon>Metazoa</taxon>
        <taxon>Chordata</taxon>
        <taxon>Craniata</taxon>
        <taxon>Vertebrata</taxon>
        <taxon>Euteleostomi</taxon>
        <taxon>Actinopterygii</taxon>
        <taxon>Neopterygii</taxon>
        <taxon>Teleostei</taxon>
        <taxon>Neoteleostei</taxon>
        <taxon>Acanthomorphata</taxon>
        <taxon>Ovalentaria</taxon>
        <taxon>Atherinomorphae</taxon>
        <taxon>Cyprinodontiformes</taxon>
        <taxon>Goodeidae</taxon>
        <taxon>Ataeniobius</taxon>
    </lineage>
</organism>
<accession>A0ABU7A9W2</accession>
<comment type="caution">
    <text evidence="1">The sequence shown here is derived from an EMBL/GenBank/DDBJ whole genome shotgun (WGS) entry which is preliminary data.</text>
</comment>
<proteinExistence type="predicted"/>
<protein>
    <submittedName>
        <fullName evidence="1">Uncharacterized protein</fullName>
    </submittedName>
</protein>
<reference evidence="1 2" key="1">
    <citation type="submission" date="2021-07" db="EMBL/GenBank/DDBJ databases">
        <authorList>
            <person name="Palmer J.M."/>
        </authorList>
    </citation>
    <scope>NUCLEOTIDE SEQUENCE [LARGE SCALE GENOMIC DNA]</scope>
    <source>
        <strain evidence="1 2">AT_MEX2019</strain>
        <tissue evidence="1">Muscle</tissue>
    </source>
</reference>
<evidence type="ECO:0000313" key="1">
    <source>
        <dbReference type="EMBL" id="MED6234906.1"/>
    </source>
</evidence>
<sequence>MYDLVHSTETAQLIGFQSLQSKEEGRQYNTRSGNLDSCLSGTWIFLLRRPDVLQLCLSQTLPLLTRGRRPARSSLTCHISARMRMSWTLTLLNSTWAPKSRRPRM</sequence>
<evidence type="ECO:0000313" key="2">
    <source>
        <dbReference type="Proteomes" id="UP001345963"/>
    </source>
</evidence>